<gene>
    <name evidence="1" type="ORF">AVDCRST_MAG27-3547</name>
</gene>
<feature type="non-terminal residue" evidence="1">
    <location>
        <position position="31"/>
    </location>
</feature>
<feature type="non-terminal residue" evidence="1">
    <location>
        <position position="1"/>
    </location>
</feature>
<dbReference type="EMBL" id="CADCTD010000163">
    <property type="protein sequence ID" value="CAA9278024.1"/>
    <property type="molecule type" value="Genomic_DNA"/>
</dbReference>
<sequence>APRCHPRPASGRAWPLADRRAAAGLCRIPGM</sequence>
<accession>A0A6J4JF13</accession>
<evidence type="ECO:0000313" key="1">
    <source>
        <dbReference type="EMBL" id="CAA9278024.1"/>
    </source>
</evidence>
<reference evidence="1" key="1">
    <citation type="submission" date="2020-02" db="EMBL/GenBank/DDBJ databases">
        <authorList>
            <person name="Meier V. D."/>
        </authorList>
    </citation>
    <scope>NUCLEOTIDE SEQUENCE</scope>
    <source>
        <strain evidence="1">AVDCRST_MAG27</strain>
    </source>
</reference>
<protein>
    <submittedName>
        <fullName evidence="1">Uncharacterized protein</fullName>
    </submittedName>
</protein>
<dbReference type="AlphaFoldDB" id="A0A6J4JF13"/>
<proteinExistence type="predicted"/>
<organism evidence="1">
    <name type="scientific">uncultured Craurococcus sp</name>
    <dbReference type="NCBI Taxonomy" id="1135998"/>
    <lineage>
        <taxon>Bacteria</taxon>
        <taxon>Pseudomonadati</taxon>
        <taxon>Pseudomonadota</taxon>
        <taxon>Alphaproteobacteria</taxon>
        <taxon>Acetobacterales</taxon>
        <taxon>Acetobacteraceae</taxon>
        <taxon>Craurococcus</taxon>
        <taxon>environmental samples</taxon>
    </lineage>
</organism>
<name>A0A6J4JF13_9PROT</name>